<dbReference type="RefSeq" id="WP_089771470.1">
    <property type="nucleotide sequence ID" value="NZ_FNTX01000001.1"/>
</dbReference>
<comment type="subcellular location">
    <subcellularLocation>
        <location evidence="1">Cell membrane</location>
        <topology evidence="1">Multi-pass membrane protein</topology>
    </subcellularLocation>
</comment>
<feature type="transmembrane region" description="Helical" evidence="6">
    <location>
        <begin position="193"/>
        <end position="215"/>
    </location>
</feature>
<evidence type="ECO:0000256" key="2">
    <source>
        <dbReference type="ARBA" id="ARBA00022475"/>
    </source>
</evidence>
<dbReference type="InterPro" id="IPR017039">
    <property type="entry name" value="Virul_fac_BrkB"/>
</dbReference>
<keyword evidence="5 6" id="KW-0472">Membrane</keyword>
<dbReference type="OrthoDB" id="5143175at2"/>
<feature type="transmembrane region" description="Helical" evidence="6">
    <location>
        <begin position="258"/>
        <end position="277"/>
    </location>
</feature>
<sequence>MAGEKTGVARFVDWLKNTRVMRALARYGTANGNLLSGGIAFAALFSVFAALTIAYVAFMAVLGDNEELRQRVIDAVADSLPGLIKTPEYENGMISPDDLTLSRGAGVAGIISVLVLFFTAVRVPAALRSSIRVMFGMVAPPENPVLGKLRDFLGFLGLALSVILTSAMGIAAGAAAQWLLSLAGWEDTSAGKWLLRIAGLAVVLVVDTLVFVWIYRTLAGIRPPKRDLWLGALIAAVGAGVLRYLGTSVVGGNLSENPLFASGAALGTLLLWINLVVRLTLLVASWTSNPPPHPVVADDMITHFDETPNYVTMSEPETLEWQHDPVTGRVQPEEPPPPEPYWGGLIGWLGRKITGARRA</sequence>
<gene>
    <name evidence="7" type="ORF">SAMN04488554_0411</name>
</gene>
<evidence type="ECO:0000256" key="4">
    <source>
        <dbReference type="ARBA" id="ARBA00022989"/>
    </source>
</evidence>
<keyword evidence="3 6" id="KW-0812">Transmembrane</keyword>
<feature type="transmembrane region" description="Helical" evidence="6">
    <location>
        <begin position="105"/>
        <end position="127"/>
    </location>
</feature>
<keyword evidence="4 6" id="KW-1133">Transmembrane helix</keyword>
<dbReference type="AlphaFoldDB" id="A0A1H5CMN3"/>
<evidence type="ECO:0000256" key="1">
    <source>
        <dbReference type="ARBA" id="ARBA00004651"/>
    </source>
</evidence>
<dbReference type="PANTHER" id="PTHR30213">
    <property type="entry name" value="INNER MEMBRANE PROTEIN YHJD"/>
    <property type="match status" value="1"/>
</dbReference>
<keyword evidence="8" id="KW-1185">Reference proteome</keyword>
<organism evidence="7 8">
    <name type="scientific">Ruania alba</name>
    <dbReference type="NCBI Taxonomy" id="648782"/>
    <lineage>
        <taxon>Bacteria</taxon>
        <taxon>Bacillati</taxon>
        <taxon>Actinomycetota</taxon>
        <taxon>Actinomycetes</taxon>
        <taxon>Micrococcales</taxon>
        <taxon>Ruaniaceae</taxon>
        <taxon>Ruania</taxon>
    </lineage>
</organism>
<accession>A0A1H5CMN3</accession>
<name>A0A1H5CMN3_9MICO</name>
<dbReference type="PANTHER" id="PTHR30213:SF1">
    <property type="entry name" value="INNER MEMBRANE PROTEIN YHJD"/>
    <property type="match status" value="1"/>
</dbReference>
<feature type="transmembrane region" description="Helical" evidence="6">
    <location>
        <begin position="152"/>
        <end position="181"/>
    </location>
</feature>
<proteinExistence type="predicted"/>
<evidence type="ECO:0000256" key="6">
    <source>
        <dbReference type="SAM" id="Phobius"/>
    </source>
</evidence>
<dbReference type="GO" id="GO:0005886">
    <property type="term" value="C:plasma membrane"/>
    <property type="evidence" value="ECO:0007669"/>
    <property type="project" value="UniProtKB-SubCell"/>
</dbReference>
<dbReference type="EMBL" id="FNTX01000001">
    <property type="protein sequence ID" value="SED67694.1"/>
    <property type="molecule type" value="Genomic_DNA"/>
</dbReference>
<evidence type="ECO:0000313" key="8">
    <source>
        <dbReference type="Proteomes" id="UP000199220"/>
    </source>
</evidence>
<protein>
    <submittedName>
        <fullName evidence="7">Membrane protein</fullName>
    </submittedName>
</protein>
<feature type="transmembrane region" description="Helical" evidence="6">
    <location>
        <begin position="34"/>
        <end position="58"/>
    </location>
</feature>
<dbReference type="Pfam" id="PF03631">
    <property type="entry name" value="Virul_fac_BrkB"/>
    <property type="match status" value="1"/>
</dbReference>
<keyword evidence="2" id="KW-1003">Cell membrane</keyword>
<dbReference type="Proteomes" id="UP000199220">
    <property type="component" value="Unassembled WGS sequence"/>
</dbReference>
<evidence type="ECO:0000256" key="5">
    <source>
        <dbReference type="ARBA" id="ARBA00023136"/>
    </source>
</evidence>
<reference evidence="8" key="1">
    <citation type="submission" date="2016-10" db="EMBL/GenBank/DDBJ databases">
        <authorList>
            <person name="Varghese N."/>
            <person name="Submissions S."/>
        </authorList>
    </citation>
    <scope>NUCLEOTIDE SEQUENCE [LARGE SCALE GENOMIC DNA]</scope>
    <source>
        <strain evidence="8">DSM 21368</strain>
    </source>
</reference>
<evidence type="ECO:0000313" key="7">
    <source>
        <dbReference type="EMBL" id="SED67694.1"/>
    </source>
</evidence>
<feature type="transmembrane region" description="Helical" evidence="6">
    <location>
        <begin position="227"/>
        <end position="246"/>
    </location>
</feature>
<evidence type="ECO:0000256" key="3">
    <source>
        <dbReference type="ARBA" id="ARBA00022692"/>
    </source>
</evidence>
<dbReference type="STRING" id="648782.SAMN04488554_0411"/>